<dbReference type="InterPro" id="IPR036770">
    <property type="entry name" value="Ankyrin_rpt-contain_sf"/>
</dbReference>
<evidence type="ECO:0000256" key="2">
    <source>
        <dbReference type="ARBA" id="ARBA00023043"/>
    </source>
</evidence>
<protein>
    <submittedName>
        <fullName evidence="3">Uncharacterized protein</fullName>
    </submittedName>
</protein>
<dbReference type="InterPro" id="IPR002110">
    <property type="entry name" value="Ankyrin_rpt"/>
</dbReference>
<accession>A0A1L9ST55</accession>
<gene>
    <name evidence="3" type="ORF">ASPZODRAFT_157198</name>
</gene>
<dbReference type="OrthoDB" id="426293at2759"/>
<proteinExistence type="predicted"/>
<dbReference type="SUPFAM" id="SSF48403">
    <property type="entry name" value="Ankyrin repeat"/>
    <property type="match status" value="1"/>
</dbReference>
<dbReference type="Pfam" id="PF12796">
    <property type="entry name" value="Ank_2"/>
    <property type="match status" value="1"/>
</dbReference>
<keyword evidence="4" id="KW-1185">Reference proteome</keyword>
<keyword evidence="1" id="KW-0677">Repeat</keyword>
<evidence type="ECO:0000256" key="1">
    <source>
        <dbReference type="ARBA" id="ARBA00022737"/>
    </source>
</evidence>
<dbReference type="PANTHER" id="PTHR24198:SF165">
    <property type="entry name" value="ANKYRIN REPEAT-CONTAINING PROTEIN-RELATED"/>
    <property type="match status" value="1"/>
</dbReference>
<dbReference type="Gene3D" id="1.25.40.20">
    <property type="entry name" value="Ankyrin repeat-containing domain"/>
    <property type="match status" value="1"/>
</dbReference>
<evidence type="ECO:0000313" key="3">
    <source>
        <dbReference type="EMBL" id="OJJ50284.1"/>
    </source>
</evidence>
<dbReference type="STRING" id="1073090.A0A1L9ST55"/>
<organism evidence="3 4">
    <name type="scientific">Penicilliopsis zonata CBS 506.65</name>
    <dbReference type="NCBI Taxonomy" id="1073090"/>
    <lineage>
        <taxon>Eukaryota</taxon>
        <taxon>Fungi</taxon>
        <taxon>Dikarya</taxon>
        <taxon>Ascomycota</taxon>
        <taxon>Pezizomycotina</taxon>
        <taxon>Eurotiomycetes</taxon>
        <taxon>Eurotiomycetidae</taxon>
        <taxon>Eurotiales</taxon>
        <taxon>Aspergillaceae</taxon>
        <taxon>Penicilliopsis</taxon>
    </lineage>
</organism>
<reference evidence="4" key="1">
    <citation type="journal article" date="2017" name="Genome Biol.">
        <title>Comparative genomics reveals high biological diversity and specific adaptations in the industrially and medically important fungal genus Aspergillus.</title>
        <authorList>
            <person name="de Vries R.P."/>
            <person name="Riley R."/>
            <person name="Wiebenga A."/>
            <person name="Aguilar-Osorio G."/>
            <person name="Amillis S."/>
            <person name="Uchima C.A."/>
            <person name="Anderluh G."/>
            <person name="Asadollahi M."/>
            <person name="Askin M."/>
            <person name="Barry K."/>
            <person name="Battaglia E."/>
            <person name="Bayram O."/>
            <person name="Benocci T."/>
            <person name="Braus-Stromeyer S.A."/>
            <person name="Caldana C."/>
            <person name="Canovas D."/>
            <person name="Cerqueira G.C."/>
            <person name="Chen F."/>
            <person name="Chen W."/>
            <person name="Choi C."/>
            <person name="Clum A."/>
            <person name="Dos Santos R.A."/>
            <person name="Damasio A.R."/>
            <person name="Diallinas G."/>
            <person name="Emri T."/>
            <person name="Fekete E."/>
            <person name="Flipphi M."/>
            <person name="Freyberg S."/>
            <person name="Gallo A."/>
            <person name="Gournas C."/>
            <person name="Habgood R."/>
            <person name="Hainaut M."/>
            <person name="Harispe M.L."/>
            <person name="Henrissat B."/>
            <person name="Hilden K.S."/>
            <person name="Hope R."/>
            <person name="Hossain A."/>
            <person name="Karabika E."/>
            <person name="Karaffa L."/>
            <person name="Karanyi Z."/>
            <person name="Krasevec N."/>
            <person name="Kuo A."/>
            <person name="Kusch H."/>
            <person name="LaButti K."/>
            <person name="Lagendijk E.L."/>
            <person name="Lapidus A."/>
            <person name="Levasseur A."/>
            <person name="Lindquist E."/>
            <person name="Lipzen A."/>
            <person name="Logrieco A.F."/>
            <person name="MacCabe A."/>
            <person name="Maekelae M.R."/>
            <person name="Malavazi I."/>
            <person name="Melin P."/>
            <person name="Meyer V."/>
            <person name="Mielnichuk N."/>
            <person name="Miskei M."/>
            <person name="Molnar A.P."/>
            <person name="Mule G."/>
            <person name="Ngan C.Y."/>
            <person name="Orejas M."/>
            <person name="Orosz E."/>
            <person name="Ouedraogo J.P."/>
            <person name="Overkamp K.M."/>
            <person name="Park H.-S."/>
            <person name="Perrone G."/>
            <person name="Piumi F."/>
            <person name="Punt P.J."/>
            <person name="Ram A.F."/>
            <person name="Ramon A."/>
            <person name="Rauscher S."/>
            <person name="Record E."/>
            <person name="Riano-Pachon D.M."/>
            <person name="Robert V."/>
            <person name="Roehrig J."/>
            <person name="Ruller R."/>
            <person name="Salamov A."/>
            <person name="Salih N.S."/>
            <person name="Samson R.A."/>
            <person name="Sandor E."/>
            <person name="Sanguinetti M."/>
            <person name="Schuetze T."/>
            <person name="Sepcic K."/>
            <person name="Shelest E."/>
            <person name="Sherlock G."/>
            <person name="Sophianopoulou V."/>
            <person name="Squina F.M."/>
            <person name="Sun H."/>
            <person name="Susca A."/>
            <person name="Todd R.B."/>
            <person name="Tsang A."/>
            <person name="Unkles S.E."/>
            <person name="van de Wiele N."/>
            <person name="van Rossen-Uffink D."/>
            <person name="Oliveira J.V."/>
            <person name="Vesth T.C."/>
            <person name="Visser J."/>
            <person name="Yu J.-H."/>
            <person name="Zhou M."/>
            <person name="Andersen M.R."/>
            <person name="Archer D.B."/>
            <person name="Baker S.E."/>
            <person name="Benoit I."/>
            <person name="Brakhage A.A."/>
            <person name="Braus G.H."/>
            <person name="Fischer R."/>
            <person name="Frisvad J.C."/>
            <person name="Goldman G.H."/>
            <person name="Houbraken J."/>
            <person name="Oakley B."/>
            <person name="Pocsi I."/>
            <person name="Scazzocchio C."/>
            <person name="Seiboth B."/>
            <person name="vanKuyk P.A."/>
            <person name="Wortman J."/>
            <person name="Dyer P.S."/>
            <person name="Grigoriev I.V."/>
        </authorList>
    </citation>
    <scope>NUCLEOTIDE SEQUENCE [LARGE SCALE GENOMIC DNA]</scope>
    <source>
        <strain evidence="4">CBS 506.65</strain>
    </source>
</reference>
<keyword evidence="2" id="KW-0040">ANK repeat</keyword>
<dbReference type="AlphaFoldDB" id="A0A1L9ST55"/>
<dbReference type="PANTHER" id="PTHR24198">
    <property type="entry name" value="ANKYRIN REPEAT AND PROTEIN KINASE DOMAIN-CONTAINING PROTEIN"/>
    <property type="match status" value="1"/>
</dbReference>
<dbReference type="Proteomes" id="UP000184188">
    <property type="component" value="Unassembled WGS sequence"/>
</dbReference>
<dbReference type="GeneID" id="34612766"/>
<evidence type="ECO:0000313" key="4">
    <source>
        <dbReference type="Proteomes" id="UP000184188"/>
    </source>
</evidence>
<name>A0A1L9ST55_9EURO</name>
<dbReference type="RefSeq" id="XP_022584794.1">
    <property type="nucleotide sequence ID" value="XM_022726302.1"/>
</dbReference>
<dbReference type="EMBL" id="KV878337">
    <property type="protein sequence ID" value="OJJ50284.1"/>
    <property type="molecule type" value="Genomic_DNA"/>
</dbReference>
<dbReference type="VEuPathDB" id="FungiDB:ASPZODRAFT_157198"/>
<sequence>MDDIQQEKIISLIKDGDLSRLIPTLEGVLQKQEEQLTSTTDPTILLQTAIQAMQLDVLDYLLTLFFAQEGGKPKEGHLRLLGRVVILEALDRDRVPVFELLCRHDPALQTMYVGHTGPPLAWAAKFENLALVSFLLARGVEPNKTQIDHRPAVSIVAGWGSCAVMELLLDHGAVVSGTDALFNAAFQRRIDMLALLLETRKAADINSIQPDRSSTWLSGRGTRKWFAC</sequence>